<feature type="transmembrane region" description="Helical" evidence="1">
    <location>
        <begin position="12"/>
        <end position="32"/>
    </location>
</feature>
<organism evidence="2 3">
    <name type="scientific">Tagetes erecta</name>
    <name type="common">African marigold</name>
    <dbReference type="NCBI Taxonomy" id="13708"/>
    <lineage>
        <taxon>Eukaryota</taxon>
        <taxon>Viridiplantae</taxon>
        <taxon>Streptophyta</taxon>
        <taxon>Embryophyta</taxon>
        <taxon>Tracheophyta</taxon>
        <taxon>Spermatophyta</taxon>
        <taxon>Magnoliopsida</taxon>
        <taxon>eudicotyledons</taxon>
        <taxon>Gunneridae</taxon>
        <taxon>Pentapetalae</taxon>
        <taxon>asterids</taxon>
        <taxon>campanulids</taxon>
        <taxon>Asterales</taxon>
        <taxon>Asteraceae</taxon>
        <taxon>Asteroideae</taxon>
        <taxon>Heliantheae alliance</taxon>
        <taxon>Tageteae</taxon>
        <taxon>Tagetes</taxon>
    </lineage>
</organism>
<dbReference type="AlphaFoldDB" id="A0AAD8NKW0"/>
<protein>
    <submittedName>
        <fullName evidence="2">Uncharacterized protein</fullName>
    </submittedName>
</protein>
<feature type="transmembrane region" description="Helical" evidence="1">
    <location>
        <begin position="253"/>
        <end position="275"/>
    </location>
</feature>
<evidence type="ECO:0000313" key="2">
    <source>
        <dbReference type="EMBL" id="KAK1419730.1"/>
    </source>
</evidence>
<keyword evidence="3" id="KW-1185">Reference proteome</keyword>
<dbReference type="PANTHER" id="PTHR35307">
    <property type="entry name" value="PROTEIN, PUTATIVE-RELATED"/>
    <property type="match status" value="1"/>
</dbReference>
<evidence type="ECO:0000256" key="1">
    <source>
        <dbReference type="SAM" id="Phobius"/>
    </source>
</evidence>
<evidence type="ECO:0000313" key="3">
    <source>
        <dbReference type="Proteomes" id="UP001229421"/>
    </source>
</evidence>
<feature type="transmembrane region" description="Helical" evidence="1">
    <location>
        <begin position="323"/>
        <end position="346"/>
    </location>
</feature>
<proteinExistence type="predicted"/>
<name>A0AAD8NKW0_TARER</name>
<keyword evidence="1" id="KW-0812">Transmembrane</keyword>
<comment type="caution">
    <text evidence="2">The sequence shown here is derived from an EMBL/GenBank/DDBJ whole genome shotgun (WGS) entry which is preliminary data.</text>
</comment>
<feature type="transmembrane region" description="Helical" evidence="1">
    <location>
        <begin position="44"/>
        <end position="61"/>
    </location>
</feature>
<feature type="transmembrane region" description="Helical" evidence="1">
    <location>
        <begin position="106"/>
        <end position="126"/>
    </location>
</feature>
<keyword evidence="1" id="KW-1133">Transmembrane helix</keyword>
<gene>
    <name evidence="2" type="ORF">QVD17_29020</name>
</gene>
<feature type="transmembrane region" description="Helical" evidence="1">
    <location>
        <begin position="132"/>
        <end position="157"/>
    </location>
</feature>
<keyword evidence="1" id="KW-0472">Membrane</keyword>
<sequence>MFSSPINVIPWVGLYIAVASMICTIAMAADVIQAFWQGKLWFPNRFFTLNAATITLIAITMKLPVDLTTEMPMSEFVNTKILGMCFLVIMLANFLPSLALMDDKELLKTMVALAILMLTIVVNIALQFDNLSLFFGVAIILIFPILWPFSVAITVSATRKKLEHRYKEAQSLVTCNQEKMFSFKEHKGYVKKYWMMAETHNPQFVIACSPVSSAFGVLCLYIAIMAILDFSLNVSNRIPVDYGTSDYKWSIKIIYFLQSIGIVVGSISPIFRCFTSVGHYNLSKKWGMNQINVFRVEKQWIQTLKQLKCCNVHSHIPGRYCKIVFHNIINIFLNLCLTLQIVILVICKTICLIPKTFLIFLSCCWYFVKYCLERFKKIETSNVRIEEYTKYVVQIDEESKLSNRILKNTLHSITQLLNKYEEKEPINLMKLLEKSRGFSGVVNFDNDQVPPLTLEKTHSCWSLVLVSLTSITIALPYFESSHFKGLLDSMSEGLKIVRHIEDCLNVDDDSIKIRRVTRRVWTEVELYRTWLQIKLEKKAREGKTSKEILKWLGEEAAKIVIRFKSSKKPSIDHSSYKFILASSMYRISQTILLQYNEQENLSNDEELLEWILTMIADILTACFTNLPCVIKMKCHHDAIENRGNSIWNAAQLLGTSKKILKMLKSRQLPIMDLDSMAYIDKWRVLTMSQIPSDGPITSGGVFSASPVRIQRGSSSFNESLIVNVM</sequence>
<dbReference type="PANTHER" id="PTHR35307:SF9">
    <property type="entry name" value="TRANSMEMBRANE PROTEIN"/>
    <property type="match status" value="1"/>
</dbReference>
<accession>A0AAD8NKW0</accession>
<reference evidence="2" key="1">
    <citation type="journal article" date="2023" name="bioRxiv">
        <title>Improved chromosome-level genome assembly for marigold (Tagetes erecta).</title>
        <authorList>
            <person name="Jiang F."/>
            <person name="Yuan L."/>
            <person name="Wang S."/>
            <person name="Wang H."/>
            <person name="Xu D."/>
            <person name="Wang A."/>
            <person name="Fan W."/>
        </authorList>
    </citation>
    <scope>NUCLEOTIDE SEQUENCE</scope>
    <source>
        <strain evidence="2">WSJ</strain>
        <tissue evidence="2">Leaf</tissue>
    </source>
</reference>
<feature type="transmembrane region" description="Helical" evidence="1">
    <location>
        <begin position="81"/>
        <end position="99"/>
    </location>
</feature>
<dbReference type="Proteomes" id="UP001229421">
    <property type="component" value="Unassembled WGS sequence"/>
</dbReference>
<dbReference type="EMBL" id="JAUHHV010000007">
    <property type="protein sequence ID" value="KAK1419730.1"/>
    <property type="molecule type" value="Genomic_DNA"/>
</dbReference>
<feature type="transmembrane region" description="Helical" evidence="1">
    <location>
        <begin position="204"/>
        <end position="228"/>
    </location>
</feature>